<proteinExistence type="predicted"/>
<protein>
    <submittedName>
        <fullName evidence="4">TetR/AcrR family transcriptional regulator</fullName>
    </submittedName>
</protein>
<dbReference type="PROSITE" id="PS01081">
    <property type="entry name" value="HTH_TETR_1"/>
    <property type="match status" value="1"/>
</dbReference>
<dbReference type="EMBL" id="JAPWIS010000029">
    <property type="protein sequence ID" value="MCZ4589220.1"/>
    <property type="molecule type" value="Genomic_DNA"/>
</dbReference>
<dbReference type="RefSeq" id="WP_005250896.1">
    <property type="nucleotide sequence ID" value="NZ_JAPWIS010000029.1"/>
</dbReference>
<reference evidence="4" key="1">
    <citation type="submission" date="2022-12" db="EMBL/GenBank/DDBJ databases">
        <authorList>
            <person name="Krivoruchko A.V."/>
            <person name="Elkin A."/>
        </authorList>
    </citation>
    <scope>NUCLEOTIDE SEQUENCE</scope>
    <source>
        <strain evidence="4">IEGM 249</strain>
    </source>
</reference>
<keyword evidence="1 2" id="KW-0238">DNA-binding</keyword>
<evidence type="ECO:0000256" key="2">
    <source>
        <dbReference type="PROSITE-ProRule" id="PRU00335"/>
    </source>
</evidence>
<dbReference type="InterPro" id="IPR001647">
    <property type="entry name" value="HTH_TetR"/>
</dbReference>
<dbReference type="Gene3D" id="1.10.357.10">
    <property type="entry name" value="Tetracycline Repressor, domain 2"/>
    <property type="match status" value="1"/>
</dbReference>
<gene>
    <name evidence="4" type="ORF">O4328_37195</name>
</gene>
<sequence>MDRNRKILDTAAELFYEKGFHGTSVDELGSRAGLSGPAIYRHFSGKDEILATLFDEAMDELIGATEPLLDDADLDLQRMIRHHALFAARHRHLVNVSQREDRSLVDPWRKAINRRRKQYVQGWEAAVARAIPAASPAEVSVATQSCLGMIFSIAYWPTKVTRTAGLADHMVRMASEGLDAFRKS</sequence>
<comment type="caution">
    <text evidence="4">The sequence shown here is derived from an EMBL/GenBank/DDBJ whole genome shotgun (WGS) entry which is preliminary data.</text>
</comment>
<dbReference type="Gene3D" id="1.10.10.60">
    <property type="entry name" value="Homeodomain-like"/>
    <property type="match status" value="1"/>
</dbReference>
<evidence type="ECO:0000313" key="4">
    <source>
        <dbReference type="EMBL" id="MCZ4589220.1"/>
    </source>
</evidence>
<dbReference type="InterPro" id="IPR023772">
    <property type="entry name" value="DNA-bd_HTH_TetR-type_CS"/>
</dbReference>
<dbReference type="Pfam" id="PF17932">
    <property type="entry name" value="TetR_C_24"/>
    <property type="match status" value="1"/>
</dbReference>
<dbReference type="InterPro" id="IPR050109">
    <property type="entry name" value="HTH-type_TetR-like_transc_reg"/>
</dbReference>
<dbReference type="InterPro" id="IPR041490">
    <property type="entry name" value="KstR2_TetR_C"/>
</dbReference>
<dbReference type="SUPFAM" id="SSF48498">
    <property type="entry name" value="Tetracyclin repressor-like, C-terminal domain"/>
    <property type="match status" value="1"/>
</dbReference>
<feature type="DNA-binding region" description="H-T-H motif" evidence="2">
    <location>
        <begin position="24"/>
        <end position="43"/>
    </location>
</feature>
<dbReference type="PANTHER" id="PTHR30055">
    <property type="entry name" value="HTH-TYPE TRANSCRIPTIONAL REGULATOR RUTR"/>
    <property type="match status" value="1"/>
</dbReference>
<dbReference type="PRINTS" id="PR00455">
    <property type="entry name" value="HTHTETR"/>
</dbReference>
<dbReference type="PROSITE" id="PS50977">
    <property type="entry name" value="HTH_TETR_2"/>
    <property type="match status" value="1"/>
</dbReference>
<dbReference type="PANTHER" id="PTHR30055:SF237">
    <property type="entry name" value="TRANSCRIPTIONAL REPRESSOR MCE3R"/>
    <property type="match status" value="1"/>
</dbReference>
<keyword evidence="5" id="KW-1185">Reference proteome</keyword>
<dbReference type="Pfam" id="PF00440">
    <property type="entry name" value="TetR_N"/>
    <property type="match status" value="1"/>
</dbReference>
<accession>A0ABT4NPB1</accession>
<dbReference type="SUPFAM" id="SSF46689">
    <property type="entry name" value="Homeodomain-like"/>
    <property type="match status" value="1"/>
</dbReference>
<dbReference type="Proteomes" id="UP001066327">
    <property type="component" value="Unassembled WGS sequence"/>
</dbReference>
<organism evidence="4 5">
    <name type="scientific">Rhodococcus opacus</name>
    <name type="common">Nocardia opaca</name>
    <dbReference type="NCBI Taxonomy" id="37919"/>
    <lineage>
        <taxon>Bacteria</taxon>
        <taxon>Bacillati</taxon>
        <taxon>Actinomycetota</taxon>
        <taxon>Actinomycetes</taxon>
        <taxon>Mycobacteriales</taxon>
        <taxon>Nocardiaceae</taxon>
        <taxon>Rhodococcus</taxon>
    </lineage>
</organism>
<dbReference type="InterPro" id="IPR036271">
    <property type="entry name" value="Tet_transcr_reg_TetR-rel_C_sf"/>
</dbReference>
<feature type="domain" description="HTH tetR-type" evidence="3">
    <location>
        <begin position="1"/>
        <end position="61"/>
    </location>
</feature>
<dbReference type="GeneID" id="69894404"/>
<dbReference type="InterPro" id="IPR009057">
    <property type="entry name" value="Homeodomain-like_sf"/>
</dbReference>
<evidence type="ECO:0000256" key="1">
    <source>
        <dbReference type="ARBA" id="ARBA00023125"/>
    </source>
</evidence>
<name>A0ABT4NPB1_RHOOP</name>
<evidence type="ECO:0000259" key="3">
    <source>
        <dbReference type="PROSITE" id="PS50977"/>
    </source>
</evidence>
<evidence type="ECO:0000313" key="5">
    <source>
        <dbReference type="Proteomes" id="UP001066327"/>
    </source>
</evidence>